<dbReference type="AlphaFoldDB" id="A0A1Q3CET4"/>
<reference evidence="2" key="1">
    <citation type="submission" date="2016-04" db="EMBL/GenBank/DDBJ databases">
        <title>Cephalotus genome sequencing.</title>
        <authorList>
            <person name="Fukushima K."/>
            <person name="Hasebe M."/>
            <person name="Fang X."/>
        </authorList>
    </citation>
    <scope>NUCLEOTIDE SEQUENCE [LARGE SCALE GENOMIC DNA]</scope>
    <source>
        <strain evidence="2">cv. St1</strain>
    </source>
</reference>
<dbReference type="Proteomes" id="UP000187406">
    <property type="component" value="Unassembled WGS sequence"/>
</dbReference>
<sequence>FPLLELLNKMELLKGGIGL</sequence>
<accession>A0A1Q3CET4</accession>
<evidence type="ECO:0000313" key="1">
    <source>
        <dbReference type="EMBL" id="GAV78591.1"/>
    </source>
</evidence>
<feature type="non-terminal residue" evidence="1">
    <location>
        <position position="1"/>
    </location>
</feature>
<comment type="caution">
    <text evidence="1">The sequence shown here is derived from an EMBL/GenBank/DDBJ whole genome shotgun (WGS) entry which is preliminary data.</text>
</comment>
<keyword evidence="2" id="KW-1185">Reference proteome</keyword>
<protein>
    <submittedName>
        <fullName evidence="1">Uncharacterized protein</fullName>
    </submittedName>
</protein>
<proteinExistence type="predicted"/>
<organism evidence="1 2">
    <name type="scientific">Cephalotus follicularis</name>
    <name type="common">Albany pitcher plant</name>
    <dbReference type="NCBI Taxonomy" id="3775"/>
    <lineage>
        <taxon>Eukaryota</taxon>
        <taxon>Viridiplantae</taxon>
        <taxon>Streptophyta</taxon>
        <taxon>Embryophyta</taxon>
        <taxon>Tracheophyta</taxon>
        <taxon>Spermatophyta</taxon>
        <taxon>Magnoliopsida</taxon>
        <taxon>eudicotyledons</taxon>
        <taxon>Gunneridae</taxon>
        <taxon>Pentapetalae</taxon>
        <taxon>rosids</taxon>
        <taxon>fabids</taxon>
        <taxon>Oxalidales</taxon>
        <taxon>Cephalotaceae</taxon>
        <taxon>Cephalotus</taxon>
    </lineage>
</organism>
<evidence type="ECO:0000313" key="2">
    <source>
        <dbReference type="Proteomes" id="UP000187406"/>
    </source>
</evidence>
<dbReference type="EMBL" id="BDDD01001830">
    <property type="protein sequence ID" value="GAV78591.1"/>
    <property type="molecule type" value="Genomic_DNA"/>
</dbReference>
<gene>
    <name evidence="1" type="ORF">CFOL_v3_22057</name>
</gene>
<name>A0A1Q3CET4_CEPFO</name>